<accession>A0A9E2BJC8</accession>
<organism evidence="1 2">
    <name type="scientific">Psychracetigena formicireducens</name>
    <dbReference type="NCBI Taxonomy" id="2986056"/>
    <lineage>
        <taxon>Bacteria</taxon>
        <taxon>Bacillati</taxon>
        <taxon>Candidatus Lithacetigenota</taxon>
        <taxon>Candidatus Psychracetigena</taxon>
    </lineage>
</organism>
<comment type="caution">
    <text evidence="1">The sequence shown here is derived from an EMBL/GenBank/DDBJ whole genome shotgun (WGS) entry which is preliminary data.</text>
</comment>
<dbReference type="EMBL" id="QLTW01000108">
    <property type="protein sequence ID" value="MBT9145525.1"/>
    <property type="molecule type" value="Genomic_DNA"/>
</dbReference>
<protein>
    <submittedName>
        <fullName evidence="1">Uncharacterized protein</fullName>
    </submittedName>
</protein>
<evidence type="ECO:0000313" key="2">
    <source>
        <dbReference type="Proteomes" id="UP000811545"/>
    </source>
</evidence>
<name>A0A9E2BJC8_PSYF1</name>
<sequence>MPEVREEEIYKALLKFKGEGKIVIGEAEALLSLTPQDTHKHDRPDSILWLDILLRLFGQEFKLRIPIPIEGEKNSIDEAMEDLDEFVKRRRYPAEIPMLVITEAGYAKREEHRDFPTKFIMTQFPVRRLKEK</sequence>
<evidence type="ECO:0000313" key="1">
    <source>
        <dbReference type="EMBL" id="MBT9145525.1"/>
    </source>
</evidence>
<reference evidence="1 2" key="1">
    <citation type="journal article" date="2021" name="bioRxiv">
        <title>Unique metabolic strategies in Hadean analogues reveal hints for primordial physiology.</title>
        <authorList>
            <person name="Nobu M.K."/>
            <person name="Nakai R."/>
            <person name="Tamazawa S."/>
            <person name="Mori H."/>
            <person name="Toyoda A."/>
            <person name="Ijiri A."/>
            <person name="Suzuki S."/>
            <person name="Kurokawa K."/>
            <person name="Kamagata Y."/>
            <person name="Tamaki H."/>
        </authorList>
    </citation>
    <scope>NUCLEOTIDE SEQUENCE [LARGE SCALE GENOMIC DNA]</scope>
    <source>
        <strain evidence="1">BS525</strain>
    </source>
</reference>
<gene>
    <name evidence="1" type="ORF">DDT42_01397</name>
</gene>
<dbReference type="Proteomes" id="UP000811545">
    <property type="component" value="Unassembled WGS sequence"/>
</dbReference>
<proteinExistence type="predicted"/>
<dbReference type="AlphaFoldDB" id="A0A9E2BJC8"/>